<dbReference type="AlphaFoldDB" id="A0A6C0JDN2"/>
<evidence type="ECO:0000313" key="1">
    <source>
        <dbReference type="EMBL" id="QHU02836.1"/>
    </source>
</evidence>
<accession>A0A6C0JDN2</accession>
<sequence length="104" mass="11933">MNSSRDHLLQKYNLTRLNMCIVAENDGSDNDTNIPKVCGGWKYTSNQFRKIHIPKPSMSLAVKQHSQYLSFKHRCPGKCKNNNNVTYTLSETQGLNNQQNVIMM</sequence>
<dbReference type="EMBL" id="MN740364">
    <property type="protein sequence ID" value="QHU02836.1"/>
    <property type="molecule type" value="Genomic_DNA"/>
</dbReference>
<reference evidence="1" key="1">
    <citation type="journal article" date="2020" name="Nature">
        <title>Giant virus diversity and host interactions through global metagenomics.</title>
        <authorList>
            <person name="Schulz F."/>
            <person name="Roux S."/>
            <person name="Paez-Espino D."/>
            <person name="Jungbluth S."/>
            <person name="Walsh D.A."/>
            <person name="Denef V.J."/>
            <person name="McMahon K.D."/>
            <person name="Konstantinidis K.T."/>
            <person name="Eloe-Fadrosh E.A."/>
            <person name="Kyrpides N.C."/>
            <person name="Woyke T."/>
        </authorList>
    </citation>
    <scope>NUCLEOTIDE SEQUENCE</scope>
    <source>
        <strain evidence="1">GVMAG-M-3300025880-76</strain>
    </source>
</reference>
<protein>
    <submittedName>
        <fullName evidence="1">Uncharacterized protein</fullName>
    </submittedName>
</protein>
<proteinExistence type="predicted"/>
<organism evidence="1">
    <name type="scientific">viral metagenome</name>
    <dbReference type="NCBI Taxonomy" id="1070528"/>
    <lineage>
        <taxon>unclassified sequences</taxon>
        <taxon>metagenomes</taxon>
        <taxon>organismal metagenomes</taxon>
    </lineage>
</organism>
<name>A0A6C0JDN2_9ZZZZ</name>